<organism evidence="3 4">
    <name type="scientific">Penicillium cinerascens</name>
    <dbReference type="NCBI Taxonomy" id="70096"/>
    <lineage>
        <taxon>Eukaryota</taxon>
        <taxon>Fungi</taxon>
        <taxon>Dikarya</taxon>
        <taxon>Ascomycota</taxon>
        <taxon>Pezizomycotina</taxon>
        <taxon>Eurotiomycetes</taxon>
        <taxon>Eurotiomycetidae</taxon>
        <taxon>Eurotiales</taxon>
        <taxon>Aspergillaceae</taxon>
        <taxon>Penicillium</taxon>
    </lineage>
</organism>
<name>A0A9W9J5K8_9EURO</name>
<evidence type="ECO:0000256" key="1">
    <source>
        <dbReference type="ARBA" id="ARBA00023157"/>
    </source>
</evidence>
<comment type="similarity">
    <text evidence="2">Belongs to the fungal hydrophobin family.</text>
</comment>
<reference evidence="3" key="1">
    <citation type="submission" date="2022-12" db="EMBL/GenBank/DDBJ databases">
        <authorList>
            <person name="Petersen C."/>
        </authorList>
    </citation>
    <scope>NUCLEOTIDE SEQUENCE</scope>
    <source>
        <strain evidence="3">IBT 15544</strain>
    </source>
</reference>
<dbReference type="InterPro" id="IPR001338">
    <property type="entry name" value="Class_I_Hydrophobin"/>
</dbReference>
<protein>
    <recommendedName>
        <fullName evidence="2">Hydrophobin</fullName>
    </recommendedName>
</protein>
<dbReference type="AlphaFoldDB" id="A0A9W9J5K8"/>
<keyword evidence="2" id="KW-0134">Cell wall</keyword>
<dbReference type="RefSeq" id="XP_058303904.1">
    <property type="nucleotide sequence ID" value="XM_058457005.1"/>
</dbReference>
<dbReference type="Proteomes" id="UP001150904">
    <property type="component" value="Unassembled WGS sequence"/>
</dbReference>
<dbReference type="GO" id="GO:0005199">
    <property type="term" value="F:structural constituent of cell wall"/>
    <property type="evidence" value="ECO:0007669"/>
    <property type="project" value="InterPro"/>
</dbReference>
<gene>
    <name evidence="3" type="ORF">N7498_009949</name>
</gene>
<dbReference type="GO" id="GO:0009277">
    <property type="term" value="C:fungal-type cell wall"/>
    <property type="evidence" value="ECO:0007669"/>
    <property type="project" value="InterPro"/>
</dbReference>
<dbReference type="OrthoDB" id="4225815at2759"/>
<feature type="signal peptide" evidence="2">
    <location>
        <begin position="1"/>
        <end position="16"/>
    </location>
</feature>
<sequence length="112" mass="11765">MFTKAVTLAFIAVAAAVSTNQEGQGGHRQGNTCGNGGKIYCCNSKVAKLLNTDGIITSTVDPRYLLGKCNEITIPALSGSVVIKQQCSQEAVCCSNIEDNGLVNFGCKHLKL</sequence>
<dbReference type="SMART" id="SM00075">
    <property type="entry name" value="HYDRO"/>
    <property type="match status" value="1"/>
</dbReference>
<proteinExistence type="inferred from homology"/>
<keyword evidence="2" id="KW-0964">Secreted</keyword>
<keyword evidence="1 2" id="KW-1015">Disulfide bond</keyword>
<reference evidence="3" key="2">
    <citation type="journal article" date="2023" name="IMA Fungus">
        <title>Comparative genomic study of the Penicillium genus elucidates a diverse pangenome and 15 lateral gene transfer events.</title>
        <authorList>
            <person name="Petersen C."/>
            <person name="Sorensen T."/>
            <person name="Nielsen M.R."/>
            <person name="Sondergaard T.E."/>
            <person name="Sorensen J.L."/>
            <person name="Fitzpatrick D.A."/>
            <person name="Frisvad J.C."/>
            <person name="Nielsen K.L."/>
        </authorList>
    </citation>
    <scope>NUCLEOTIDE SEQUENCE</scope>
    <source>
        <strain evidence="3">IBT 15544</strain>
    </source>
</reference>
<dbReference type="CDD" id="cd23507">
    <property type="entry name" value="hydrophobin_I"/>
    <property type="match status" value="1"/>
</dbReference>
<accession>A0A9W9J5K8</accession>
<comment type="caution">
    <text evidence="3">The sequence shown here is derived from an EMBL/GenBank/DDBJ whole genome shotgun (WGS) entry which is preliminary data.</text>
</comment>
<comment type="subcellular location">
    <subcellularLocation>
        <location evidence="2">Secreted</location>
        <location evidence="2">Cell wall</location>
    </subcellularLocation>
</comment>
<evidence type="ECO:0000313" key="4">
    <source>
        <dbReference type="Proteomes" id="UP001150904"/>
    </source>
</evidence>
<dbReference type="EMBL" id="JAPQKR010000016">
    <property type="protein sequence ID" value="KAJ5190964.1"/>
    <property type="molecule type" value="Genomic_DNA"/>
</dbReference>
<dbReference type="Pfam" id="PF01185">
    <property type="entry name" value="Hydrophobin"/>
    <property type="match status" value="1"/>
</dbReference>
<evidence type="ECO:0000256" key="2">
    <source>
        <dbReference type="RuleBase" id="RU365009"/>
    </source>
</evidence>
<feature type="chain" id="PRO_5041012648" description="Hydrophobin" evidence="2">
    <location>
        <begin position="17"/>
        <end position="112"/>
    </location>
</feature>
<dbReference type="GeneID" id="83184306"/>
<evidence type="ECO:0000313" key="3">
    <source>
        <dbReference type="EMBL" id="KAJ5190964.1"/>
    </source>
</evidence>
<keyword evidence="2" id="KW-0732">Signal</keyword>
<keyword evidence="4" id="KW-1185">Reference proteome</keyword>